<dbReference type="Pfam" id="PF13847">
    <property type="entry name" value="Methyltransf_31"/>
    <property type="match status" value="1"/>
</dbReference>
<keyword evidence="3" id="KW-1185">Reference proteome</keyword>
<gene>
    <name evidence="2" type="ORF">OCK74_24445</name>
</gene>
<reference evidence="2" key="2">
    <citation type="submission" date="2023-04" db="EMBL/GenBank/DDBJ databases">
        <title>Paracnuella aquatica gen. nov., sp. nov., a member of the family Chitinophagaceae isolated from a hot spring.</title>
        <authorList>
            <person name="Wang C."/>
        </authorList>
    </citation>
    <scope>NUCLEOTIDE SEQUENCE</scope>
    <source>
        <strain evidence="2">LB-8</strain>
    </source>
</reference>
<dbReference type="GO" id="GO:0032259">
    <property type="term" value="P:methylation"/>
    <property type="evidence" value="ECO:0007669"/>
    <property type="project" value="UniProtKB-KW"/>
</dbReference>
<keyword evidence="2" id="KW-0489">Methyltransferase</keyword>
<dbReference type="Gene3D" id="3.40.50.150">
    <property type="entry name" value="Vaccinia Virus protein VP39"/>
    <property type="match status" value="1"/>
</dbReference>
<comment type="caution">
    <text evidence="2">The sequence shown here is derived from an EMBL/GenBank/DDBJ whole genome shotgun (WGS) entry which is preliminary data.</text>
</comment>
<evidence type="ECO:0000259" key="1">
    <source>
        <dbReference type="Pfam" id="PF13847"/>
    </source>
</evidence>
<dbReference type="AlphaFoldDB" id="A0A9X3BJ46"/>
<dbReference type="Proteomes" id="UP001155483">
    <property type="component" value="Unassembled WGS sequence"/>
</dbReference>
<dbReference type="EMBL" id="JAOTIF010000031">
    <property type="protein sequence ID" value="MCU7552292.1"/>
    <property type="molecule type" value="Genomic_DNA"/>
</dbReference>
<dbReference type="SUPFAM" id="SSF53335">
    <property type="entry name" value="S-adenosyl-L-methionine-dependent methyltransferases"/>
    <property type="match status" value="1"/>
</dbReference>
<dbReference type="GO" id="GO:0008168">
    <property type="term" value="F:methyltransferase activity"/>
    <property type="evidence" value="ECO:0007669"/>
    <property type="project" value="UniProtKB-KW"/>
</dbReference>
<dbReference type="CDD" id="cd02440">
    <property type="entry name" value="AdoMet_MTases"/>
    <property type="match status" value="1"/>
</dbReference>
<name>A0A9X3BJ46_9BACT</name>
<feature type="domain" description="Methyltransferase" evidence="1">
    <location>
        <begin position="67"/>
        <end position="138"/>
    </location>
</feature>
<accession>A0A9X3BJ46</accession>
<dbReference type="InterPro" id="IPR025714">
    <property type="entry name" value="Methyltranfer_dom"/>
</dbReference>
<organism evidence="2 3">
    <name type="scientific">Paraflavisolibacter caeni</name>
    <dbReference type="NCBI Taxonomy" id="2982496"/>
    <lineage>
        <taxon>Bacteria</taxon>
        <taxon>Pseudomonadati</taxon>
        <taxon>Bacteroidota</taxon>
        <taxon>Chitinophagia</taxon>
        <taxon>Chitinophagales</taxon>
        <taxon>Chitinophagaceae</taxon>
        <taxon>Paraflavisolibacter</taxon>
    </lineage>
</organism>
<dbReference type="InterPro" id="IPR029063">
    <property type="entry name" value="SAM-dependent_MTases_sf"/>
</dbReference>
<evidence type="ECO:0000313" key="2">
    <source>
        <dbReference type="EMBL" id="MCU7552292.1"/>
    </source>
</evidence>
<reference evidence="2" key="1">
    <citation type="submission" date="2022-09" db="EMBL/GenBank/DDBJ databases">
        <authorList>
            <person name="Yuan C."/>
            <person name="Ke Z."/>
        </authorList>
    </citation>
    <scope>NUCLEOTIDE SEQUENCE</scope>
    <source>
        <strain evidence="2">LB-8</strain>
    </source>
</reference>
<proteinExistence type="predicted"/>
<sequence length="216" mass="25594">MRQSTIFKQPKAHKRDLYFTDDHEGIDFFRDDLHFDKLYPKNIQAKAVRHWTPLDVARTAAEFLAPHNNVHVLDIGSGVGKFCLAAAQHKPNAVFYGVEQRKDLVDYAIDVSCKFDIYNVSFIHGNFTQLDFRQFDHFYFFNSFYENLKGTEKIDYKIEHSLSLYNYYNRYLFKQLEQKPTGTRIATYHSLEDEIPPCYYVVKTEYNGLLKFWVKV</sequence>
<dbReference type="RefSeq" id="WP_279299728.1">
    <property type="nucleotide sequence ID" value="NZ_JAOTIF010000031.1"/>
</dbReference>
<protein>
    <submittedName>
        <fullName evidence="2">Class I SAM-dependent methyltransferase</fullName>
    </submittedName>
</protein>
<evidence type="ECO:0000313" key="3">
    <source>
        <dbReference type="Proteomes" id="UP001155483"/>
    </source>
</evidence>
<keyword evidence="2" id="KW-0808">Transferase</keyword>